<comment type="caution">
    <text evidence="1">The sequence shown here is derived from an EMBL/GenBank/DDBJ whole genome shotgun (WGS) entry which is preliminary data.</text>
</comment>
<protein>
    <submittedName>
        <fullName evidence="1">Uncharacterized protein</fullName>
    </submittedName>
</protein>
<dbReference type="PANTHER" id="PTHR45274">
    <property type="entry name" value="NAD(P)-BINDING ROSSMANN-FOLD SUPERFAMILY PROTEIN"/>
    <property type="match status" value="1"/>
</dbReference>
<reference evidence="1" key="1">
    <citation type="submission" date="2020-12" db="EMBL/GenBank/DDBJ databases">
        <title>WGS assembly of Carya illinoinensis cv. Pawnee.</title>
        <authorList>
            <person name="Platts A."/>
            <person name="Shu S."/>
            <person name="Wright S."/>
            <person name="Barry K."/>
            <person name="Edger P."/>
            <person name="Pires J.C."/>
            <person name="Schmutz J."/>
        </authorList>
    </citation>
    <scope>NUCLEOTIDE SEQUENCE</scope>
    <source>
        <tissue evidence="1">Leaf</tissue>
    </source>
</reference>
<proteinExistence type="predicted"/>
<sequence length="52" mass="5794">MQPVLAVMYMVQYMPTVGYWLMDKIGANRVEAAAHKGNTYSLGLLFGKKKTA</sequence>
<dbReference type="GO" id="GO:0016020">
    <property type="term" value="C:membrane"/>
    <property type="evidence" value="ECO:0007669"/>
    <property type="project" value="TreeGrafter"/>
</dbReference>
<dbReference type="EMBL" id="CM031816">
    <property type="protein sequence ID" value="KAG6645316.1"/>
    <property type="molecule type" value="Genomic_DNA"/>
</dbReference>
<evidence type="ECO:0000313" key="2">
    <source>
        <dbReference type="Proteomes" id="UP000811609"/>
    </source>
</evidence>
<dbReference type="PANTHER" id="PTHR45274:SF2">
    <property type="entry name" value="NAD(P)-BINDING ROSSMANN-FOLD SUPERFAMILY PROTEIN"/>
    <property type="match status" value="1"/>
</dbReference>
<name>A0A8T1PM03_CARIL</name>
<gene>
    <name evidence="1" type="ORF">CIPAW_08G113900</name>
</gene>
<accession>A0A8T1PM03</accession>
<keyword evidence="2" id="KW-1185">Reference proteome</keyword>
<evidence type="ECO:0000313" key="1">
    <source>
        <dbReference type="EMBL" id="KAG6645316.1"/>
    </source>
</evidence>
<dbReference type="Proteomes" id="UP000811609">
    <property type="component" value="Chromosome 8"/>
</dbReference>
<dbReference type="AlphaFoldDB" id="A0A8T1PM03"/>
<organism evidence="1 2">
    <name type="scientific">Carya illinoinensis</name>
    <name type="common">Pecan</name>
    <dbReference type="NCBI Taxonomy" id="32201"/>
    <lineage>
        <taxon>Eukaryota</taxon>
        <taxon>Viridiplantae</taxon>
        <taxon>Streptophyta</taxon>
        <taxon>Embryophyta</taxon>
        <taxon>Tracheophyta</taxon>
        <taxon>Spermatophyta</taxon>
        <taxon>Magnoliopsida</taxon>
        <taxon>eudicotyledons</taxon>
        <taxon>Gunneridae</taxon>
        <taxon>Pentapetalae</taxon>
        <taxon>rosids</taxon>
        <taxon>fabids</taxon>
        <taxon>Fagales</taxon>
        <taxon>Juglandaceae</taxon>
        <taxon>Carya</taxon>
    </lineage>
</organism>